<feature type="domain" description="Major facilitator superfamily (MFS) profile" evidence="8">
    <location>
        <begin position="243"/>
        <end position="440"/>
    </location>
</feature>
<feature type="transmembrane region" description="Helical" evidence="7">
    <location>
        <begin position="400"/>
        <end position="419"/>
    </location>
</feature>
<dbReference type="RefSeq" id="WP_386194547.1">
    <property type="nucleotide sequence ID" value="NZ_JBHSBC010000036.1"/>
</dbReference>
<dbReference type="Proteomes" id="UP001595698">
    <property type="component" value="Unassembled WGS sequence"/>
</dbReference>
<evidence type="ECO:0000313" key="10">
    <source>
        <dbReference type="Proteomes" id="UP001595698"/>
    </source>
</evidence>
<accession>A0ABV8F9K4</accession>
<evidence type="ECO:0000259" key="8">
    <source>
        <dbReference type="PROSITE" id="PS50850"/>
    </source>
</evidence>
<dbReference type="PANTHER" id="PTHR23513:SF6">
    <property type="entry name" value="MAJOR FACILITATOR SUPERFAMILY ASSOCIATED DOMAIN-CONTAINING PROTEIN"/>
    <property type="match status" value="1"/>
</dbReference>
<evidence type="ECO:0000256" key="2">
    <source>
        <dbReference type="ARBA" id="ARBA00022448"/>
    </source>
</evidence>
<comment type="subcellular location">
    <subcellularLocation>
        <location evidence="1">Cell membrane</location>
        <topology evidence="1">Multi-pass membrane protein</topology>
    </subcellularLocation>
</comment>
<keyword evidence="4 7" id="KW-0812">Transmembrane</keyword>
<reference evidence="10" key="1">
    <citation type="journal article" date="2019" name="Int. J. Syst. Evol. Microbiol.">
        <title>The Global Catalogue of Microorganisms (GCM) 10K type strain sequencing project: providing services to taxonomists for standard genome sequencing and annotation.</title>
        <authorList>
            <consortium name="The Broad Institute Genomics Platform"/>
            <consortium name="The Broad Institute Genome Sequencing Center for Infectious Disease"/>
            <person name="Wu L."/>
            <person name="Ma J."/>
        </authorList>
    </citation>
    <scope>NUCLEOTIDE SEQUENCE [LARGE SCALE GENOMIC DNA]</scope>
    <source>
        <strain evidence="10">TBRC 7912</strain>
    </source>
</reference>
<dbReference type="CDD" id="cd06173">
    <property type="entry name" value="MFS_MefA_like"/>
    <property type="match status" value="1"/>
</dbReference>
<feature type="transmembrane region" description="Helical" evidence="7">
    <location>
        <begin position="31"/>
        <end position="54"/>
    </location>
</feature>
<dbReference type="Pfam" id="PF05977">
    <property type="entry name" value="MFS_3"/>
    <property type="match status" value="1"/>
</dbReference>
<organism evidence="9 10">
    <name type="scientific">Streptosporangium jomthongense</name>
    <dbReference type="NCBI Taxonomy" id="1193683"/>
    <lineage>
        <taxon>Bacteria</taxon>
        <taxon>Bacillati</taxon>
        <taxon>Actinomycetota</taxon>
        <taxon>Actinomycetes</taxon>
        <taxon>Streptosporangiales</taxon>
        <taxon>Streptosporangiaceae</taxon>
        <taxon>Streptosporangium</taxon>
    </lineage>
</organism>
<keyword evidence="3" id="KW-1003">Cell membrane</keyword>
<keyword evidence="6 7" id="KW-0472">Membrane</keyword>
<dbReference type="InterPro" id="IPR036259">
    <property type="entry name" value="MFS_trans_sf"/>
</dbReference>
<feature type="transmembrane region" description="Helical" evidence="7">
    <location>
        <begin position="246"/>
        <end position="268"/>
    </location>
</feature>
<evidence type="ECO:0000256" key="7">
    <source>
        <dbReference type="SAM" id="Phobius"/>
    </source>
</evidence>
<feature type="transmembrane region" description="Helical" evidence="7">
    <location>
        <begin position="61"/>
        <end position="84"/>
    </location>
</feature>
<keyword evidence="2" id="KW-0813">Transport</keyword>
<comment type="caution">
    <text evidence="9">The sequence shown here is derived from an EMBL/GenBank/DDBJ whole genome shotgun (WGS) entry which is preliminary data.</text>
</comment>
<sequence>MGRRPAPATQHGVRVRQRDGPLELPWDFWRFWAASSVSGLGDGLMLSAFPLLAVHYTRDPLAVSGISAAAQAPWLVFGLLAGGLVDRWDRRVTMLRADIVRTVLVGGLAALVAFDVGDIWVMLAVLFLLGTAQTFFDSAAQAVIPRVAGQESLVRANGLLQGSATVLVQFAGPAAGAALFATAPALPLTVDAVSFALGVALLAGISGTFRSAGTAPSTADRASVRSLLGSVAEGLRWLRGDRVVRVLAAATVLLGVGSAAAWGVMVLLAEERLGLGGTGYGLLLTSSAVGSVIGSLLAAPLARRLPIRLLLTGSAAGSGIAFAGLAATGSAIIGAVLLALNGLMVVVWNVVTVSERQARIPDALVGRVTAAYRVLAWGGMPFGGLLGGVLGSTLGLRPAVLAAALLLAFAAVLVTLSLPRPVRRRNSRRRCFRNRGPLDG</sequence>
<dbReference type="InterPro" id="IPR010290">
    <property type="entry name" value="TM_effector"/>
</dbReference>
<feature type="transmembrane region" description="Helical" evidence="7">
    <location>
        <begin position="309"/>
        <end position="326"/>
    </location>
</feature>
<name>A0ABV8F9K4_9ACTN</name>
<feature type="transmembrane region" description="Helical" evidence="7">
    <location>
        <begin position="374"/>
        <end position="394"/>
    </location>
</feature>
<protein>
    <submittedName>
        <fullName evidence="9">MFS transporter</fullName>
    </submittedName>
</protein>
<dbReference type="PANTHER" id="PTHR23513">
    <property type="entry name" value="INTEGRAL MEMBRANE EFFLUX PROTEIN-RELATED"/>
    <property type="match status" value="1"/>
</dbReference>
<dbReference type="SUPFAM" id="SSF103473">
    <property type="entry name" value="MFS general substrate transporter"/>
    <property type="match status" value="1"/>
</dbReference>
<evidence type="ECO:0000256" key="6">
    <source>
        <dbReference type="ARBA" id="ARBA00023136"/>
    </source>
</evidence>
<evidence type="ECO:0000256" key="3">
    <source>
        <dbReference type="ARBA" id="ARBA00022475"/>
    </source>
</evidence>
<dbReference type="EMBL" id="JBHSBC010000036">
    <property type="protein sequence ID" value="MFC3984591.1"/>
    <property type="molecule type" value="Genomic_DNA"/>
</dbReference>
<evidence type="ECO:0000256" key="5">
    <source>
        <dbReference type="ARBA" id="ARBA00022989"/>
    </source>
</evidence>
<feature type="transmembrane region" description="Helical" evidence="7">
    <location>
        <begin position="280"/>
        <end position="302"/>
    </location>
</feature>
<evidence type="ECO:0000256" key="1">
    <source>
        <dbReference type="ARBA" id="ARBA00004651"/>
    </source>
</evidence>
<keyword evidence="10" id="KW-1185">Reference proteome</keyword>
<feature type="transmembrane region" description="Helical" evidence="7">
    <location>
        <begin position="332"/>
        <end position="353"/>
    </location>
</feature>
<feature type="transmembrane region" description="Helical" evidence="7">
    <location>
        <begin position="104"/>
        <end position="129"/>
    </location>
</feature>
<evidence type="ECO:0000313" key="9">
    <source>
        <dbReference type="EMBL" id="MFC3984591.1"/>
    </source>
</evidence>
<dbReference type="Gene3D" id="1.20.1250.20">
    <property type="entry name" value="MFS general substrate transporter like domains"/>
    <property type="match status" value="1"/>
</dbReference>
<proteinExistence type="predicted"/>
<gene>
    <name evidence="9" type="ORF">ACFOYY_30950</name>
</gene>
<dbReference type="InterPro" id="IPR020846">
    <property type="entry name" value="MFS_dom"/>
</dbReference>
<evidence type="ECO:0000256" key="4">
    <source>
        <dbReference type="ARBA" id="ARBA00022692"/>
    </source>
</evidence>
<dbReference type="PROSITE" id="PS50850">
    <property type="entry name" value="MFS"/>
    <property type="match status" value="1"/>
</dbReference>
<keyword evidence="5 7" id="KW-1133">Transmembrane helix</keyword>